<organism evidence="1 2">
    <name type="scientific">Intoshia linei</name>
    <dbReference type="NCBI Taxonomy" id="1819745"/>
    <lineage>
        <taxon>Eukaryota</taxon>
        <taxon>Metazoa</taxon>
        <taxon>Spiralia</taxon>
        <taxon>Lophotrochozoa</taxon>
        <taxon>Mesozoa</taxon>
        <taxon>Orthonectida</taxon>
        <taxon>Rhopaluridae</taxon>
        <taxon>Intoshia</taxon>
    </lineage>
</organism>
<name>A0A177ASL4_9BILA</name>
<dbReference type="Proteomes" id="UP000078046">
    <property type="component" value="Unassembled WGS sequence"/>
</dbReference>
<reference evidence="1 2" key="1">
    <citation type="submission" date="2016-04" db="EMBL/GenBank/DDBJ databases">
        <title>The genome of Intoshia linei affirms orthonectids as highly simplified spiralians.</title>
        <authorList>
            <person name="Mikhailov K.V."/>
            <person name="Slusarev G.S."/>
            <person name="Nikitin M.A."/>
            <person name="Logacheva M.D."/>
            <person name="Penin A."/>
            <person name="Aleoshin V."/>
            <person name="Panchin Y.V."/>
        </authorList>
    </citation>
    <scope>NUCLEOTIDE SEQUENCE [LARGE SCALE GENOMIC DNA]</scope>
    <source>
        <strain evidence="1">Intl2013</strain>
        <tissue evidence="1">Whole animal</tissue>
    </source>
</reference>
<dbReference type="AlphaFoldDB" id="A0A177ASL4"/>
<dbReference type="EMBL" id="LWCA01001506">
    <property type="protein sequence ID" value="OAF64988.1"/>
    <property type="molecule type" value="Genomic_DNA"/>
</dbReference>
<protein>
    <submittedName>
        <fullName evidence="1">Uncharacterized protein</fullName>
    </submittedName>
</protein>
<comment type="caution">
    <text evidence="1">The sequence shown here is derived from an EMBL/GenBank/DDBJ whole genome shotgun (WGS) entry which is preliminary data.</text>
</comment>
<proteinExistence type="predicted"/>
<keyword evidence="2" id="KW-1185">Reference proteome</keyword>
<sequence length="265" mass="31565">MNRVVVTQDLINSVVEGLNSSMDLRNIASESTIARIRRYSYHPSLKKHISYPVQKHRIYRNISHRKMGLSNQIDQKLSFHDLDKITSKFKYNDQIDSPIRNEMQFCNNLEKNWNSDNPQLKYSKQNNILKHFYNCRPPYYDTVLKKSTPYFNIDIEKPIDDFSSDIPTGFFLAYDEENINEILFMTSVNQPKNTFSQYKWLRKYLIHHFGGKRVLYIEKLINNVTSNSGLNMDSIHRKLYKIESIYFITFMHLHMLEKITLAFEK</sequence>
<accession>A0A177ASL4</accession>
<evidence type="ECO:0000313" key="1">
    <source>
        <dbReference type="EMBL" id="OAF64988.1"/>
    </source>
</evidence>
<evidence type="ECO:0000313" key="2">
    <source>
        <dbReference type="Proteomes" id="UP000078046"/>
    </source>
</evidence>
<gene>
    <name evidence="1" type="ORF">A3Q56_07306</name>
</gene>